<dbReference type="InterPro" id="IPR027417">
    <property type="entry name" value="P-loop_NTPase"/>
</dbReference>
<reference evidence="5 6" key="1">
    <citation type="submission" date="2015-10" db="EMBL/GenBank/DDBJ databases">
        <title>Erysipelothrix larvae sp. LV19 isolated from the larval gut of the rhinoceros beetle, Trypoxylus dichotomus.</title>
        <authorList>
            <person name="Lim S."/>
            <person name="Kim B.-C."/>
        </authorList>
    </citation>
    <scope>NUCLEOTIDE SEQUENCE [LARGE SCALE GENOMIC DNA]</scope>
    <source>
        <strain evidence="5 6">LV19</strain>
    </source>
</reference>
<organism evidence="5 6">
    <name type="scientific">Erysipelothrix larvae</name>
    <dbReference type="NCBI Taxonomy" id="1514105"/>
    <lineage>
        <taxon>Bacteria</taxon>
        <taxon>Bacillati</taxon>
        <taxon>Bacillota</taxon>
        <taxon>Erysipelotrichia</taxon>
        <taxon>Erysipelotrichales</taxon>
        <taxon>Erysipelotrichaceae</taxon>
        <taxon>Erysipelothrix</taxon>
    </lineage>
</organism>
<dbReference type="OrthoDB" id="9801958at2"/>
<dbReference type="GO" id="GO:0016887">
    <property type="term" value="F:ATP hydrolysis activity"/>
    <property type="evidence" value="ECO:0007669"/>
    <property type="project" value="InterPro"/>
</dbReference>
<keyword evidence="2" id="KW-0547">Nucleotide-binding</keyword>
<dbReference type="SMART" id="SM00382">
    <property type="entry name" value="AAA"/>
    <property type="match status" value="1"/>
</dbReference>
<evidence type="ECO:0000256" key="2">
    <source>
        <dbReference type="ARBA" id="ARBA00022741"/>
    </source>
</evidence>
<keyword evidence="6" id="KW-1185">Reference proteome</keyword>
<dbReference type="EMBL" id="CP013213">
    <property type="protein sequence ID" value="AMC92887.1"/>
    <property type="molecule type" value="Genomic_DNA"/>
</dbReference>
<evidence type="ECO:0000256" key="3">
    <source>
        <dbReference type="ARBA" id="ARBA00022840"/>
    </source>
</evidence>
<dbReference type="PANTHER" id="PTHR42781">
    <property type="entry name" value="SPERMIDINE/PUTRESCINE IMPORT ATP-BINDING PROTEIN POTA"/>
    <property type="match status" value="1"/>
</dbReference>
<keyword evidence="3" id="KW-0067">ATP-binding</keyword>
<evidence type="ECO:0000313" key="6">
    <source>
        <dbReference type="Proteomes" id="UP000063781"/>
    </source>
</evidence>
<dbReference type="RefSeq" id="WP_067630969.1">
    <property type="nucleotide sequence ID" value="NZ_CP013213.1"/>
</dbReference>
<feature type="domain" description="ABC transporter" evidence="4">
    <location>
        <begin position="2"/>
        <end position="229"/>
    </location>
</feature>
<dbReference type="InterPro" id="IPR003439">
    <property type="entry name" value="ABC_transporter-like_ATP-bd"/>
</dbReference>
<dbReference type="InterPro" id="IPR003593">
    <property type="entry name" value="AAA+_ATPase"/>
</dbReference>
<dbReference type="SUPFAM" id="SSF52540">
    <property type="entry name" value="P-loop containing nucleoside triphosphate hydrolases"/>
    <property type="match status" value="1"/>
</dbReference>
<dbReference type="InterPro" id="IPR017871">
    <property type="entry name" value="ABC_transporter-like_CS"/>
</dbReference>
<keyword evidence="1" id="KW-0813">Transport</keyword>
<dbReference type="InterPro" id="IPR050093">
    <property type="entry name" value="ABC_SmlMolc_Importer"/>
</dbReference>
<dbReference type="Gene3D" id="3.40.50.300">
    <property type="entry name" value="P-loop containing nucleotide triphosphate hydrolases"/>
    <property type="match status" value="1"/>
</dbReference>
<protein>
    <recommendedName>
        <fullName evidence="4">ABC transporter domain-containing protein</fullName>
    </recommendedName>
</protein>
<proteinExistence type="predicted"/>
<evidence type="ECO:0000259" key="4">
    <source>
        <dbReference type="PROSITE" id="PS50893"/>
    </source>
</evidence>
<accession>A0A0X8GYR7</accession>
<evidence type="ECO:0000313" key="5">
    <source>
        <dbReference type="EMBL" id="AMC92887.1"/>
    </source>
</evidence>
<dbReference type="PANTHER" id="PTHR42781:SF8">
    <property type="entry name" value="BICARBONATE TRANSPORT ATP-BINDING PROTEIN CMPC"/>
    <property type="match status" value="1"/>
</dbReference>
<dbReference type="PROSITE" id="PS00211">
    <property type="entry name" value="ABC_TRANSPORTER_1"/>
    <property type="match status" value="1"/>
</dbReference>
<dbReference type="Pfam" id="PF00005">
    <property type="entry name" value="ABC_tran"/>
    <property type="match status" value="1"/>
</dbReference>
<dbReference type="GO" id="GO:0005524">
    <property type="term" value="F:ATP binding"/>
    <property type="evidence" value="ECO:0007669"/>
    <property type="project" value="UniProtKB-KW"/>
</dbReference>
<dbReference type="AlphaFoldDB" id="A0A0X8GYR7"/>
<dbReference type="PROSITE" id="PS50893">
    <property type="entry name" value="ABC_TRANSPORTER_2"/>
    <property type="match status" value="1"/>
</dbReference>
<evidence type="ECO:0000256" key="1">
    <source>
        <dbReference type="ARBA" id="ARBA00022448"/>
    </source>
</evidence>
<sequence length="238" mass="26323">MIEVKNCSLSYGETKALDDVSFSLRKGSLTTIVGPSGCGKSSLLNIVAGLVNPQSGVVEIDGEIVRGVRNKTTILFQDLGLFPWKSACENIAFILRDRGYSKIDAHKKACEALELVEMGSFKDRYIETLSGGQKQRVGFAKALALDPDVILFDEATAALDAFTSEQIQDVLKNIHLNSDITIVYVTHKIDEAVYLGNSIMVMREGKILKQIENTIYDIENCREHPSFFELCIQVKEAL</sequence>
<gene>
    <name evidence="5" type="ORF">AOC36_02475</name>
</gene>
<dbReference type="Proteomes" id="UP000063781">
    <property type="component" value="Chromosome"/>
</dbReference>
<name>A0A0X8GYR7_9FIRM</name>
<dbReference type="KEGG" id="erl:AOC36_02475"/>
<dbReference type="STRING" id="1514105.AOC36_02475"/>